<dbReference type="EMBL" id="CP003257">
    <property type="protein sequence ID" value="AEX85034.1"/>
    <property type="molecule type" value="Genomic_DNA"/>
</dbReference>
<accession>H2J5P8</accession>
<reference evidence="2 3" key="1">
    <citation type="journal article" date="2012" name="J. Bacteriol.">
        <title>Complete Genome Sequence of the Thermophilic, Piezophilic, Heterotrophic Bacterium Marinitoga piezophila KA3.</title>
        <authorList>
            <person name="Lucas S."/>
            <person name="Han J."/>
            <person name="Lapidus A."/>
            <person name="Cheng J.F."/>
            <person name="Goodwin L.A."/>
            <person name="Pitluck S."/>
            <person name="Peters L."/>
            <person name="Mikhailova N."/>
            <person name="Teshima H."/>
            <person name="Detter J.C."/>
            <person name="Han C."/>
            <person name="Tapia R."/>
            <person name="Land M."/>
            <person name="Hauser L."/>
            <person name="Kyrpides N.C."/>
            <person name="Ivanova N."/>
            <person name="Pagani I."/>
            <person name="Vannier P."/>
            <person name="Oger P."/>
            <person name="Bartlett D.H."/>
            <person name="Noll K.M."/>
            <person name="Woyke T."/>
            <person name="Jebbar M."/>
        </authorList>
    </citation>
    <scope>NUCLEOTIDE SEQUENCE [LARGE SCALE GENOMIC DNA]</scope>
    <source>
        <strain evidence="3">DSM 14283 / JCM 11233 / KA3</strain>
    </source>
</reference>
<dbReference type="HOGENOM" id="CLU_2369524_0_0_0"/>
<dbReference type="Proteomes" id="UP000007161">
    <property type="component" value="Chromosome"/>
</dbReference>
<keyword evidence="1" id="KW-1133">Transmembrane helix</keyword>
<evidence type="ECO:0000256" key="1">
    <source>
        <dbReference type="SAM" id="Phobius"/>
    </source>
</evidence>
<organism evidence="2 3">
    <name type="scientific">Marinitoga piezophila (strain DSM 14283 / JCM 11233 / KA3)</name>
    <dbReference type="NCBI Taxonomy" id="443254"/>
    <lineage>
        <taxon>Bacteria</taxon>
        <taxon>Thermotogati</taxon>
        <taxon>Thermotogota</taxon>
        <taxon>Thermotogae</taxon>
        <taxon>Petrotogales</taxon>
        <taxon>Petrotogaceae</taxon>
        <taxon>Marinitoga</taxon>
    </lineage>
</organism>
<evidence type="ECO:0000313" key="3">
    <source>
        <dbReference type="Proteomes" id="UP000007161"/>
    </source>
</evidence>
<gene>
    <name evidence="2" type="ordered locus">Marpi_0593</name>
</gene>
<dbReference type="RefSeq" id="WP_014296106.1">
    <property type="nucleotide sequence ID" value="NC_016751.1"/>
</dbReference>
<feature type="transmembrane region" description="Helical" evidence="1">
    <location>
        <begin position="25"/>
        <end position="49"/>
    </location>
</feature>
<sequence length="95" mass="11600">MANFNYYFENFKIELKRYFLYTQEYIMMLIMNVTMVFIQYALFSNLFYAKKQVINGFTKENLLQYFIINFLISQLTFTEVHASIKNDYYNGKMVL</sequence>
<protein>
    <submittedName>
        <fullName evidence="2">Uncharacterized protein</fullName>
    </submittedName>
</protein>
<dbReference type="KEGG" id="mpz:Marpi_0593"/>
<dbReference type="AlphaFoldDB" id="H2J5P8"/>
<keyword evidence="3" id="KW-1185">Reference proteome</keyword>
<name>H2J5P8_MARPK</name>
<keyword evidence="1" id="KW-0472">Membrane</keyword>
<evidence type="ECO:0000313" key="2">
    <source>
        <dbReference type="EMBL" id="AEX85034.1"/>
    </source>
</evidence>
<keyword evidence="1" id="KW-0812">Transmembrane</keyword>
<reference evidence="3" key="2">
    <citation type="submission" date="2012-01" db="EMBL/GenBank/DDBJ databases">
        <title>Complete sequence of chromosome of Marinitoga piezophila KA3.</title>
        <authorList>
            <person name="Lucas S."/>
            <person name="Han J."/>
            <person name="Lapidus A."/>
            <person name="Cheng J.-F."/>
            <person name="Goodwin L."/>
            <person name="Pitluck S."/>
            <person name="Peters L."/>
            <person name="Mikhailova N."/>
            <person name="Teshima H."/>
            <person name="Detter J.C."/>
            <person name="Han C."/>
            <person name="Tapia R."/>
            <person name="Land M."/>
            <person name="Hauser L."/>
            <person name="Kyrpides N."/>
            <person name="Ivanova N."/>
            <person name="Pagani I."/>
            <person name="Jebbar M."/>
            <person name="Vannier P."/>
            <person name="Oger P."/>
            <person name="Cario A."/>
            <person name="Bartlett D."/>
            <person name="Noll K.M."/>
            <person name="Woyke T."/>
        </authorList>
    </citation>
    <scope>NUCLEOTIDE SEQUENCE [LARGE SCALE GENOMIC DNA]</scope>
    <source>
        <strain evidence="3">DSM 14283 / JCM 11233 / KA3</strain>
    </source>
</reference>
<dbReference type="STRING" id="443254.Marpi_0593"/>
<proteinExistence type="predicted"/>